<evidence type="ECO:0000313" key="5">
    <source>
        <dbReference type="Proteomes" id="UP001343492"/>
    </source>
</evidence>
<name>A0ABU7GEG8_9SPHN</name>
<dbReference type="Gene3D" id="3.30.70.270">
    <property type="match status" value="1"/>
</dbReference>
<dbReference type="SMART" id="SM00267">
    <property type="entry name" value="GGDEF"/>
    <property type="match status" value="1"/>
</dbReference>
<dbReference type="PROSITE" id="PS50887">
    <property type="entry name" value="GGDEF"/>
    <property type="match status" value="1"/>
</dbReference>
<dbReference type="PANTHER" id="PTHR44757:SF2">
    <property type="entry name" value="BIOFILM ARCHITECTURE MAINTENANCE PROTEIN MBAA"/>
    <property type="match status" value="1"/>
</dbReference>
<reference evidence="4 5" key="1">
    <citation type="submission" date="2024-01" db="EMBL/GenBank/DDBJ databases">
        <title>The genome sequence of Erythrobacteraceae sp. strain 1XM1-14.</title>
        <authorList>
            <person name="Liu Y."/>
        </authorList>
    </citation>
    <scope>NUCLEOTIDE SEQUENCE [LARGE SCALE GENOMIC DNA]</scope>
    <source>
        <strain evidence="4 5">1XM1-14</strain>
    </source>
</reference>
<dbReference type="InterPro" id="IPR029787">
    <property type="entry name" value="Nucleotide_cyclase"/>
</dbReference>
<dbReference type="InterPro" id="IPR001633">
    <property type="entry name" value="EAL_dom"/>
</dbReference>
<dbReference type="CDD" id="cd01949">
    <property type="entry name" value="GGDEF"/>
    <property type="match status" value="1"/>
</dbReference>
<sequence length="511" mass="57529">MQSIVRSTFGSGTGPDHLLVNAMLLNIALIIFGWRRYRDLTKEIAERRKAEETARKLAETDPLTECLNRRSMERTTNELRRVSNDYGQAVAFVMIDLDNFKQVNDMNGHGIGDRVLTSLAEQLRQCLPGGTPLARLGGDEFAFAISYDPSNPARVDDIVSKLFESVCGGIDLDGTTIHCTMSIGIASDHSSQSRNDAITDGEKLMHRADIAMYQAKKSGKNRHFWFQSTVENELRFRNELEAGIRRGVRNGEFVPYYEQQIDLDSGELVGFEMLARWNTPDMGVVNPEIFIPIAEEIGVIGELSEQLMVQAFDDAKEWDPKLTLSVNISPVQMRDRWFSQRLLKLLFEHNFPAQRLEIEITETCLHENIGLVRSMISSLRNQGVKVSLDDFGTGYASLSQLRTLPFDRIKIDRSFVRELNYRDSSKIVDAIVSLGNGLEMPITAEGIENEAILETLRRMGQLKGQGYLYGHPEPAVRVIERLRGQGRLSKAGENRNDSGAVTDELADQRRA</sequence>
<feature type="domain" description="EAL" evidence="2">
    <location>
        <begin position="237"/>
        <end position="486"/>
    </location>
</feature>
<dbReference type="Pfam" id="PF00990">
    <property type="entry name" value="GGDEF"/>
    <property type="match status" value="1"/>
</dbReference>
<dbReference type="Gene3D" id="3.20.20.450">
    <property type="entry name" value="EAL domain"/>
    <property type="match status" value="1"/>
</dbReference>
<dbReference type="PROSITE" id="PS50883">
    <property type="entry name" value="EAL"/>
    <property type="match status" value="1"/>
</dbReference>
<dbReference type="Pfam" id="PF00563">
    <property type="entry name" value="EAL"/>
    <property type="match status" value="1"/>
</dbReference>
<dbReference type="SUPFAM" id="SSF55073">
    <property type="entry name" value="Nucleotide cyclase"/>
    <property type="match status" value="1"/>
</dbReference>
<dbReference type="EMBL" id="JAZDQV010000006">
    <property type="protein sequence ID" value="MEE1877490.1"/>
    <property type="molecule type" value="Genomic_DNA"/>
</dbReference>
<evidence type="ECO:0000259" key="2">
    <source>
        <dbReference type="PROSITE" id="PS50883"/>
    </source>
</evidence>
<comment type="caution">
    <text evidence="4">The sequence shown here is derived from an EMBL/GenBank/DDBJ whole genome shotgun (WGS) entry which is preliminary data.</text>
</comment>
<dbReference type="InterPro" id="IPR052155">
    <property type="entry name" value="Biofilm_reg_signaling"/>
</dbReference>
<dbReference type="SUPFAM" id="SSF141868">
    <property type="entry name" value="EAL domain-like"/>
    <property type="match status" value="1"/>
</dbReference>
<feature type="domain" description="GGDEF" evidence="3">
    <location>
        <begin position="88"/>
        <end position="228"/>
    </location>
</feature>
<organism evidence="4 5">
    <name type="scientific">Altererythrobacter litoralis</name>
    <dbReference type="NCBI Taxonomy" id="3113904"/>
    <lineage>
        <taxon>Bacteria</taxon>
        <taxon>Pseudomonadati</taxon>
        <taxon>Pseudomonadota</taxon>
        <taxon>Alphaproteobacteria</taxon>
        <taxon>Sphingomonadales</taxon>
        <taxon>Erythrobacteraceae</taxon>
        <taxon>Altererythrobacter</taxon>
    </lineage>
</organism>
<keyword evidence="5" id="KW-1185">Reference proteome</keyword>
<accession>A0ABU7GEG8</accession>
<protein>
    <submittedName>
        <fullName evidence="4">EAL domain-containing protein</fullName>
    </submittedName>
</protein>
<gene>
    <name evidence="4" type="ORF">VRS74_07320</name>
</gene>
<dbReference type="CDD" id="cd01948">
    <property type="entry name" value="EAL"/>
    <property type="match status" value="1"/>
</dbReference>
<feature type="region of interest" description="Disordered" evidence="1">
    <location>
        <begin position="487"/>
        <end position="511"/>
    </location>
</feature>
<dbReference type="InterPro" id="IPR043128">
    <property type="entry name" value="Rev_trsase/Diguanyl_cyclase"/>
</dbReference>
<evidence type="ECO:0000313" key="4">
    <source>
        <dbReference type="EMBL" id="MEE1877490.1"/>
    </source>
</evidence>
<dbReference type="PANTHER" id="PTHR44757">
    <property type="entry name" value="DIGUANYLATE CYCLASE DGCP"/>
    <property type="match status" value="1"/>
</dbReference>
<evidence type="ECO:0000259" key="3">
    <source>
        <dbReference type="PROSITE" id="PS50887"/>
    </source>
</evidence>
<dbReference type="Proteomes" id="UP001343492">
    <property type="component" value="Unassembled WGS sequence"/>
</dbReference>
<dbReference type="RefSeq" id="WP_354144596.1">
    <property type="nucleotide sequence ID" value="NZ_JAZDQV010000006.1"/>
</dbReference>
<evidence type="ECO:0000256" key="1">
    <source>
        <dbReference type="SAM" id="MobiDB-lite"/>
    </source>
</evidence>
<proteinExistence type="predicted"/>
<dbReference type="InterPro" id="IPR000160">
    <property type="entry name" value="GGDEF_dom"/>
</dbReference>
<dbReference type="InterPro" id="IPR035919">
    <property type="entry name" value="EAL_sf"/>
</dbReference>
<dbReference type="SMART" id="SM00052">
    <property type="entry name" value="EAL"/>
    <property type="match status" value="1"/>
</dbReference>
<dbReference type="NCBIfam" id="TIGR00254">
    <property type="entry name" value="GGDEF"/>
    <property type="match status" value="1"/>
</dbReference>